<dbReference type="EMBL" id="JAVFWL010000006">
    <property type="protein sequence ID" value="KAK6760925.1"/>
    <property type="molecule type" value="Genomic_DNA"/>
</dbReference>
<comment type="caution">
    <text evidence="1">The sequence shown here is derived from an EMBL/GenBank/DDBJ whole genome shotgun (WGS) entry which is preliminary data.</text>
</comment>
<proteinExistence type="predicted"/>
<protein>
    <submittedName>
        <fullName evidence="1">Uncharacterized protein</fullName>
    </submittedName>
</protein>
<gene>
    <name evidence="1" type="primary">Necator_chrX.g22279</name>
    <name evidence="1" type="ORF">RB195_022118</name>
</gene>
<dbReference type="Proteomes" id="UP001303046">
    <property type="component" value="Unassembled WGS sequence"/>
</dbReference>
<evidence type="ECO:0000313" key="1">
    <source>
        <dbReference type="EMBL" id="KAK6760925.1"/>
    </source>
</evidence>
<accession>A0ABR1EE37</accession>
<keyword evidence="2" id="KW-1185">Reference proteome</keyword>
<name>A0ABR1EE37_NECAM</name>
<dbReference type="SUPFAM" id="SSF56219">
    <property type="entry name" value="DNase I-like"/>
    <property type="match status" value="1"/>
</dbReference>
<reference evidence="1 2" key="1">
    <citation type="submission" date="2023-08" db="EMBL/GenBank/DDBJ databases">
        <title>A Necator americanus chromosomal reference genome.</title>
        <authorList>
            <person name="Ilik V."/>
            <person name="Petrzelkova K.J."/>
            <person name="Pardy F."/>
            <person name="Fuh T."/>
            <person name="Niatou-Singa F.S."/>
            <person name="Gouil Q."/>
            <person name="Baker L."/>
            <person name="Ritchie M.E."/>
            <person name="Jex A.R."/>
            <person name="Gazzola D."/>
            <person name="Li H."/>
            <person name="Toshio Fujiwara R."/>
            <person name="Zhan B."/>
            <person name="Aroian R.V."/>
            <person name="Pafco B."/>
            <person name="Schwarz E.M."/>
        </authorList>
    </citation>
    <scope>NUCLEOTIDE SEQUENCE [LARGE SCALE GENOMIC DNA]</scope>
    <source>
        <strain evidence="1 2">Aroian</strain>
        <tissue evidence="1">Whole animal</tissue>
    </source>
</reference>
<evidence type="ECO:0000313" key="2">
    <source>
        <dbReference type="Proteomes" id="UP001303046"/>
    </source>
</evidence>
<organism evidence="1 2">
    <name type="scientific">Necator americanus</name>
    <name type="common">Human hookworm</name>
    <dbReference type="NCBI Taxonomy" id="51031"/>
    <lineage>
        <taxon>Eukaryota</taxon>
        <taxon>Metazoa</taxon>
        <taxon>Ecdysozoa</taxon>
        <taxon>Nematoda</taxon>
        <taxon>Chromadorea</taxon>
        <taxon>Rhabditida</taxon>
        <taxon>Rhabditina</taxon>
        <taxon>Rhabditomorpha</taxon>
        <taxon>Strongyloidea</taxon>
        <taxon>Ancylostomatidae</taxon>
        <taxon>Bunostominae</taxon>
        <taxon>Necator</taxon>
    </lineage>
</organism>
<dbReference type="InterPro" id="IPR036691">
    <property type="entry name" value="Endo/exonu/phosph_ase_sf"/>
</dbReference>
<dbReference type="Gene3D" id="3.60.10.10">
    <property type="entry name" value="Endonuclease/exonuclease/phosphatase"/>
    <property type="match status" value="1"/>
</dbReference>
<sequence>MRDRPISSIENYTIHCGDTDEKKVGGYAITVRNDYNKLVEKHGSTLPSCALVRLGDRMGCKLRIVSVHAPTESVEDNGKDASYNQLNALMSKISSQHVVIVVIDANANMGLEQQSDVL</sequence>